<comment type="caution">
    <text evidence="2">The sequence shown here is derived from an EMBL/GenBank/DDBJ whole genome shotgun (WGS) entry which is preliminary data.</text>
</comment>
<keyword evidence="3" id="KW-1185">Reference proteome</keyword>
<dbReference type="EMBL" id="JANTHX010000005">
    <property type="protein sequence ID" value="MCS0499400.1"/>
    <property type="molecule type" value="Genomic_DNA"/>
</dbReference>
<gene>
    <name evidence="2" type="ORF">NUH29_07540</name>
</gene>
<evidence type="ECO:0000256" key="1">
    <source>
        <dbReference type="SAM" id="Phobius"/>
    </source>
</evidence>
<sequence length="116" mass="12326">MAQKDHDETLGIRQGSKLTGFLVGLLVAVGVIVPFTSAIGFATHPYTQRLFSGRLADVSQGGYVVFWWLVAAILAALPFLVGYAVDRLSTRGLSIMGGVFAVVVIVALVLGIVFVF</sequence>
<name>A0ABT1ZFB5_9MICO</name>
<evidence type="ECO:0000313" key="2">
    <source>
        <dbReference type="EMBL" id="MCS0499400.1"/>
    </source>
</evidence>
<keyword evidence="1" id="KW-1133">Transmembrane helix</keyword>
<accession>A0ABT1ZFB5</accession>
<dbReference type="RefSeq" id="WP_258798417.1">
    <property type="nucleotide sequence ID" value="NZ_JANTHX010000005.1"/>
</dbReference>
<reference evidence="2 3" key="1">
    <citation type="submission" date="2022-08" db="EMBL/GenBank/DDBJ databases">
        <authorList>
            <person name="Li F."/>
        </authorList>
    </citation>
    <scope>NUCLEOTIDE SEQUENCE [LARGE SCALE GENOMIC DNA]</scope>
    <source>
        <strain evidence="2 3">10F1B-8-1</strain>
    </source>
</reference>
<evidence type="ECO:0008006" key="4">
    <source>
        <dbReference type="Google" id="ProtNLM"/>
    </source>
</evidence>
<proteinExistence type="predicted"/>
<evidence type="ECO:0000313" key="3">
    <source>
        <dbReference type="Proteomes" id="UP001205337"/>
    </source>
</evidence>
<feature type="transmembrane region" description="Helical" evidence="1">
    <location>
        <begin position="21"/>
        <end position="43"/>
    </location>
</feature>
<organism evidence="2 3">
    <name type="scientific">Protaetiibacter mangrovi</name>
    <dbReference type="NCBI Taxonomy" id="2970926"/>
    <lineage>
        <taxon>Bacteria</taxon>
        <taxon>Bacillati</taxon>
        <taxon>Actinomycetota</taxon>
        <taxon>Actinomycetes</taxon>
        <taxon>Micrococcales</taxon>
        <taxon>Microbacteriaceae</taxon>
        <taxon>Protaetiibacter</taxon>
    </lineage>
</organism>
<feature type="transmembrane region" description="Helical" evidence="1">
    <location>
        <begin position="92"/>
        <end position="115"/>
    </location>
</feature>
<dbReference type="Proteomes" id="UP001205337">
    <property type="component" value="Unassembled WGS sequence"/>
</dbReference>
<protein>
    <recommendedName>
        <fullName evidence="4">Cell division protein CrgA</fullName>
    </recommendedName>
</protein>
<feature type="transmembrane region" description="Helical" evidence="1">
    <location>
        <begin position="63"/>
        <end position="85"/>
    </location>
</feature>
<keyword evidence="1" id="KW-0472">Membrane</keyword>
<keyword evidence="1" id="KW-0812">Transmembrane</keyword>